<gene>
    <name evidence="2" type="ORF">PVK06_021335</name>
</gene>
<accession>A0ABR0PQ91</accession>
<proteinExistence type="predicted"/>
<comment type="caution">
    <text evidence="2">The sequence shown here is derived from an EMBL/GenBank/DDBJ whole genome shotgun (WGS) entry which is preliminary data.</text>
</comment>
<evidence type="ECO:0000313" key="2">
    <source>
        <dbReference type="EMBL" id="KAK5826416.1"/>
    </source>
</evidence>
<organism evidence="2 3">
    <name type="scientific">Gossypium arboreum</name>
    <name type="common">Tree cotton</name>
    <name type="synonym">Gossypium nanking</name>
    <dbReference type="NCBI Taxonomy" id="29729"/>
    <lineage>
        <taxon>Eukaryota</taxon>
        <taxon>Viridiplantae</taxon>
        <taxon>Streptophyta</taxon>
        <taxon>Embryophyta</taxon>
        <taxon>Tracheophyta</taxon>
        <taxon>Spermatophyta</taxon>
        <taxon>Magnoliopsida</taxon>
        <taxon>eudicotyledons</taxon>
        <taxon>Gunneridae</taxon>
        <taxon>Pentapetalae</taxon>
        <taxon>rosids</taxon>
        <taxon>malvids</taxon>
        <taxon>Malvales</taxon>
        <taxon>Malvaceae</taxon>
        <taxon>Malvoideae</taxon>
        <taxon>Gossypium</taxon>
    </lineage>
</organism>
<sequence>MNILQELHKGRNNLQLLDNPEPKISTQILSLPSYFPLCIIAKAPNLSKRLSSIINKACVSPDEEAGKTIFIKKFTPKRSESVHTSSCDGKEHGSSNIQQHQGIK</sequence>
<name>A0ABR0PQ91_GOSAR</name>
<protein>
    <submittedName>
        <fullName evidence="2">Uncharacterized protein</fullName>
    </submittedName>
</protein>
<evidence type="ECO:0000313" key="3">
    <source>
        <dbReference type="Proteomes" id="UP001358586"/>
    </source>
</evidence>
<keyword evidence="3" id="KW-1185">Reference proteome</keyword>
<reference evidence="2 3" key="1">
    <citation type="submission" date="2023-03" db="EMBL/GenBank/DDBJ databases">
        <title>WGS of Gossypium arboreum.</title>
        <authorList>
            <person name="Yu D."/>
        </authorList>
    </citation>
    <scope>NUCLEOTIDE SEQUENCE [LARGE SCALE GENOMIC DNA]</scope>
    <source>
        <tissue evidence="2">Leaf</tissue>
    </source>
</reference>
<feature type="compositionally biased region" description="Polar residues" evidence="1">
    <location>
        <begin position="94"/>
        <end position="104"/>
    </location>
</feature>
<feature type="region of interest" description="Disordered" evidence="1">
    <location>
        <begin position="76"/>
        <end position="104"/>
    </location>
</feature>
<evidence type="ECO:0000256" key="1">
    <source>
        <dbReference type="SAM" id="MobiDB-lite"/>
    </source>
</evidence>
<dbReference type="Proteomes" id="UP001358586">
    <property type="component" value="Chromosome 6"/>
</dbReference>
<dbReference type="EMBL" id="JARKNE010000006">
    <property type="protein sequence ID" value="KAK5826416.1"/>
    <property type="molecule type" value="Genomic_DNA"/>
</dbReference>